<dbReference type="PANTHER" id="PTHR13673:SF0">
    <property type="entry name" value="VPS35 ENDOSOMAL PROTEIN-SORTING FACTOR-LIKE"/>
    <property type="match status" value="1"/>
</dbReference>
<evidence type="ECO:0000256" key="5">
    <source>
        <dbReference type="ARBA" id="ARBA00022927"/>
    </source>
</evidence>
<keyword evidence="5" id="KW-0653">Protein transport</keyword>
<keyword evidence="3" id="KW-0813">Transport</keyword>
<comment type="subcellular location">
    <subcellularLocation>
        <location evidence="1">Endosome</location>
    </subcellularLocation>
</comment>
<dbReference type="KEGG" id="blac:94351765"/>
<keyword evidence="7" id="KW-1185">Reference proteome</keyword>
<keyword evidence="4" id="KW-0967">Endosome</keyword>
<dbReference type="GeneID" id="94351765"/>
<protein>
    <submittedName>
        <fullName evidence="6">Uncharacterized protein</fullName>
    </submittedName>
</protein>
<comment type="caution">
    <text evidence="6">The sequence shown here is derived from an EMBL/GenBank/DDBJ whole genome shotgun (WGS) entry which is preliminary data.</text>
</comment>
<gene>
    <name evidence="6" type="ORF">CCR75_008039</name>
</gene>
<dbReference type="PANTHER" id="PTHR13673">
    <property type="entry name" value="ESOPHAGEAL CANCER ASSOCIATED PROTEIN"/>
    <property type="match status" value="1"/>
</dbReference>
<organism evidence="6 7">
    <name type="scientific">Bremia lactucae</name>
    <name type="common">Lettuce downy mildew</name>
    <dbReference type="NCBI Taxonomy" id="4779"/>
    <lineage>
        <taxon>Eukaryota</taxon>
        <taxon>Sar</taxon>
        <taxon>Stramenopiles</taxon>
        <taxon>Oomycota</taxon>
        <taxon>Peronosporomycetes</taxon>
        <taxon>Peronosporales</taxon>
        <taxon>Peronosporaceae</taxon>
        <taxon>Bremia</taxon>
    </lineage>
</organism>
<reference evidence="6 7" key="1">
    <citation type="journal article" date="2021" name="Genome Biol.">
        <title>AFLAP: assembly-free linkage analysis pipeline using k-mers from genome sequencing data.</title>
        <authorList>
            <person name="Fletcher K."/>
            <person name="Zhang L."/>
            <person name="Gil J."/>
            <person name="Han R."/>
            <person name="Cavanaugh K."/>
            <person name="Michelmore R."/>
        </authorList>
    </citation>
    <scope>NUCLEOTIDE SEQUENCE [LARGE SCALE GENOMIC DNA]</scope>
    <source>
        <strain evidence="6 7">SF5</strain>
    </source>
</reference>
<dbReference type="EMBL" id="SHOA02000028">
    <property type="protein sequence ID" value="TDH73869.1"/>
    <property type="molecule type" value="Genomic_DNA"/>
</dbReference>
<dbReference type="InterPro" id="IPR029705">
    <property type="entry name" value="VPS35L"/>
</dbReference>
<evidence type="ECO:0000256" key="1">
    <source>
        <dbReference type="ARBA" id="ARBA00004177"/>
    </source>
</evidence>
<dbReference type="GO" id="GO:0015031">
    <property type="term" value="P:protein transport"/>
    <property type="evidence" value="ECO:0007669"/>
    <property type="project" value="UniProtKB-KW"/>
</dbReference>
<evidence type="ECO:0000313" key="6">
    <source>
        <dbReference type="EMBL" id="TDH73869.1"/>
    </source>
</evidence>
<name>A0A976NZI7_BRELC</name>
<dbReference type="Proteomes" id="UP000294530">
    <property type="component" value="Unassembled WGS sequence"/>
</dbReference>
<dbReference type="OrthoDB" id="1734063at2759"/>
<dbReference type="GO" id="GO:0005768">
    <property type="term" value="C:endosome"/>
    <property type="evidence" value="ECO:0007669"/>
    <property type="project" value="UniProtKB-SubCell"/>
</dbReference>
<evidence type="ECO:0000256" key="4">
    <source>
        <dbReference type="ARBA" id="ARBA00022753"/>
    </source>
</evidence>
<comment type="similarity">
    <text evidence="2">Belongs to the VPS35L family.</text>
</comment>
<proteinExistence type="inferred from homology"/>
<evidence type="ECO:0000313" key="7">
    <source>
        <dbReference type="Proteomes" id="UP000294530"/>
    </source>
</evidence>
<dbReference type="AlphaFoldDB" id="A0A976NZI7"/>
<evidence type="ECO:0000256" key="3">
    <source>
        <dbReference type="ARBA" id="ARBA00022448"/>
    </source>
</evidence>
<dbReference type="RefSeq" id="XP_067823367.1">
    <property type="nucleotide sequence ID" value="XM_067966094.1"/>
</dbReference>
<accession>A0A976NZI7</accession>
<evidence type="ECO:0000256" key="2">
    <source>
        <dbReference type="ARBA" id="ARBA00010704"/>
    </source>
</evidence>
<sequence>MAAQERECSLAAIGIKWRMRERQVSQSWQEIKMQKMSAKDLHPLVFQAPISIEEQQLTNSRLHSTLDESFSQSRSTCETSPELEILKHGDLDPLGVLGSCDDLTKTAEYESTRSRKTTTLSKQSVRSHTVKHKWKTHTDRLLAKYADTTFKIKASMLEVNDLENDISFASKSEYQKAEKFPKTTVITKTRARIEELETNFIKVDSRPHCLDKKTIEISQKQYISKVKEMETRLIESWNNNQKVEALRIAIKCVKLLADTDTAPQLYPCVFALVSEILDVFGNLVFNRIRSRASEDENGQPLPEPLSDHFMSSDINIQATEMCRNWFYKTACIRELLPRIYIELALLRCYRFLCDGEYFQITSRLSNMIKGVGDPMVALYTRLYLAFTSCELLEKTFLIDQTIVVSSTLCDYFCTFHWYRESKLEQWLLTHDMLEDEYLALHSPAVEWLVKCAAPGATQDTFDTLMTHYQEYSNCSMVLKHLTECFGAKFYASRPSEILGLIRLASRSQISEWHLYSLVAVQLSHVAVIAGDEAGGKWRFLNDAWSYVTSQDNVTQYMECAAAYMKLLAAHFSHREALILLKDIVKHLNSATLDTLTAKTYNMLGAVIENVVFGAQAHFEFFSKVIPSPAFLWGHIKLKTLIGMFKQESSVDVAKKVLRAFVSSNLKNSSVRSRSLRLHVVGSEAAVAHTLLVVCRRVHDSLDSLSSLSERDEATRDISAFITRLGDTLKSKTATERAQDEEADALLMLYTDCRRAFYKLEPIIVLLCTKILQLAMYVHKRINNGTASGIGMTKRASLQRGFLQSCLAFAHVTIPSIDSPLTKLQLLILAASGALVMNCIPQMDALVKASIVLIAELNYKALQPENQPEEELNTSTFRHRVAGGLLGAGSNSALQRLVQLCAQLMNLLVYAPSLNDEDAFYFVNATRKALFKSLASRDLEAGIARVRVLFMFIQLYYLWGQRLLPPCLHGVDSNDRLYAGDDTYRMEVYNRFSLCVEEVVREIRALSESPDDASKQFAEAQTELMLDFINLVAPMLQYGEFQVGENIRHRKKSRSGVVLIHKCLNFCHEKLEHVKRRDVSASTKEMSRWTYFDNTRAFVIKLMQEMSKDMEGNKVDAQAVQELVEALGS</sequence>
<dbReference type="GO" id="GO:0032456">
    <property type="term" value="P:endocytic recycling"/>
    <property type="evidence" value="ECO:0007669"/>
    <property type="project" value="InterPro"/>
</dbReference>